<evidence type="ECO:0000256" key="1">
    <source>
        <dbReference type="ARBA" id="ARBA00023015"/>
    </source>
</evidence>
<dbReference type="Gene3D" id="1.10.10.60">
    <property type="entry name" value="Homeodomain-like"/>
    <property type="match status" value="2"/>
</dbReference>
<dbReference type="SMART" id="SM00342">
    <property type="entry name" value="HTH_ARAC"/>
    <property type="match status" value="1"/>
</dbReference>
<dbReference type="InterPro" id="IPR009057">
    <property type="entry name" value="Homeodomain-like_sf"/>
</dbReference>
<keyword evidence="4" id="KW-1133">Transmembrane helix</keyword>
<organism evidence="6 7">
    <name type="scientific">Aquimarina gracilis</name>
    <dbReference type="NCBI Taxonomy" id="874422"/>
    <lineage>
        <taxon>Bacteria</taxon>
        <taxon>Pseudomonadati</taxon>
        <taxon>Bacteroidota</taxon>
        <taxon>Flavobacteriia</taxon>
        <taxon>Flavobacteriales</taxon>
        <taxon>Flavobacteriaceae</taxon>
        <taxon>Aquimarina</taxon>
    </lineage>
</organism>
<dbReference type="Pfam" id="PF12833">
    <property type="entry name" value="HTH_18"/>
    <property type="match status" value="1"/>
</dbReference>
<dbReference type="InterPro" id="IPR011990">
    <property type="entry name" value="TPR-like_helical_dom_sf"/>
</dbReference>
<dbReference type="InterPro" id="IPR018060">
    <property type="entry name" value="HTH_AraC"/>
</dbReference>
<feature type="domain" description="HTH araC/xylS-type" evidence="5">
    <location>
        <begin position="460"/>
        <end position="568"/>
    </location>
</feature>
<keyword evidence="1" id="KW-0805">Transcription regulation</keyword>
<evidence type="ECO:0000256" key="4">
    <source>
        <dbReference type="SAM" id="Phobius"/>
    </source>
</evidence>
<dbReference type="RefSeq" id="WP_324181381.1">
    <property type="nucleotide sequence ID" value="NZ_BAABAW010000025.1"/>
</dbReference>
<keyword evidence="7" id="KW-1185">Reference proteome</keyword>
<evidence type="ECO:0000256" key="2">
    <source>
        <dbReference type="ARBA" id="ARBA00023125"/>
    </source>
</evidence>
<keyword evidence="2" id="KW-0238">DNA-binding</keyword>
<accession>A0ABU5ZZN5</accession>
<sequence length="575" mass="67470">MSYAIAMPRIKKFFTYSFFAIFLFFNGTSLFGFQSSLDSLHSTDYSYLEKNFFQHVKDSVKAITYAKPYLLKSKKDQDTLKIVNGYYYFTAITKDEKITEKYVDSMILFSKNLKTKLYPAFAYFNKGKIEYNKGNFKKALDLYLKTNEKAEEFENIDLFYGSKKSIGILKSRIGEYKTALKELKECHSYYSNLKESKPNTYLSTLFALSDAYNLNKKLDSATIINRIGYKESISFNNEDFKCYFTLNEGINLFDKKNFTGAKDSLSRAINEFQSNEDKANLSMAYFYYGKTLAALNKENEAIAAHIKVDDIFQEISEIMPNNRENYEILINHYKKLGDKDNQLKYIERLISVDSVLHTNYRYLMKAVVQNYDTPRLLSDKQEIIDSLENEKKTSRTVISILGVISFLLLLLWLVNRHRQKQYKRRFEQLYNQKDLHKREEKQSVSSKERTKLAIPEESIKDILGKLDTFEKETGFMEPDLSIHLLAKRFGTNSKYLSKIVNTYKKKSFNYYINDLRIDRAIERLKTDSKFRNYTIKAIAREIGFNTTDAFSKAFFKRNGIHPSYFIKALEKQLEQ</sequence>
<dbReference type="PANTHER" id="PTHR43280:SF34">
    <property type="entry name" value="ARAC-FAMILY TRANSCRIPTIONAL REGULATOR"/>
    <property type="match status" value="1"/>
</dbReference>
<dbReference type="Proteomes" id="UP001327027">
    <property type="component" value="Unassembled WGS sequence"/>
</dbReference>
<evidence type="ECO:0000259" key="5">
    <source>
        <dbReference type="PROSITE" id="PS01124"/>
    </source>
</evidence>
<evidence type="ECO:0000313" key="6">
    <source>
        <dbReference type="EMBL" id="MEB3347359.1"/>
    </source>
</evidence>
<dbReference type="Gene3D" id="1.25.40.10">
    <property type="entry name" value="Tetratricopeptide repeat domain"/>
    <property type="match status" value="2"/>
</dbReference>
<protein>
    <submittedName>
        <fullName evidence="6">Helix-turn-helix domain-containing protein</fullName>
    </submittedName>
</protein>
<dbReference type="EMBL" id="JAYKLX010000008">
    <property type="protein sequence ID" value="MEB3347359.1"/>
    <property type="molecule type" value="Genomic_DNA"/>
</dbReference>
<comment type="caution">
    <text evidence="6">The sequence shown here is derived from an EMBL/GenBank/DDBJ whole genome shotgun (WGS) entry which is preliminary data.</text>
</comment>
<keyword evidence="4" id="KW-0472">Membrane</keyword>
<name>A0ABU5ZZN5_9FLAO</name>
<dbReference type="SUPFAM" id="SSF46689">
    <property type="entry name" value="Homeodomain-like"/>
    <property type="match status" value="1"/>
</dbReference>
<gene>
    <name evidence="6" type="ORF">U6A24_17925</name>
</gene>
<dbReference type="PANTHER" id="PTHR43280">
    <property type="entry name" value="ARAC-FAMILY TRANSCRIPTIONAL REGULATOR"/>
    <property type="match status" value="1"/>
</dbReference>
<feature type="transmembrane region" description="Helical" evidence="4">
    <location>
        <begin position="396"/>
        <end position="415"/>
    </location>
</feature>
<evidence type="ECO:0000256" key="3">
    <source>
        <dbReference type="ARBA" id="ARBA00023163"/>
    </source>
</evidence>
<dbReference type="SUPFAM" id="SSF48452">
    <property type="entry name" value="TPR-like"/>
    <property type="match status" value="2"/>
</dbReference>
<keyword evidence="4" id="KW-0812">Transmembrane</keyword>
<evidence type="ECO:0000313" key="7">
    <source>
        <dbReference type="Proteomes" id="UP001327027"/>
    </source>
</evidence>
<reference evidence="6 7" key="1">
    <citation type="journal article" date="2013" name="Int. J. Syst. Evol. Microbiol.">
        <title>Aquimarina gracilis sp. nov., isolated from the gut microflora of a mussel, Mytilus coruscus, and emended description of Aquimarina spongiae.</title>
        <authorList>
            <person name="Park S.C."/>
            <person name="Choe H.N."/>
            <person name="Baik K.S."/>
            <person name="Seong C.N."/>
        </authorList>
    </citation>
    <scope>NUCLEOTIDE SEQUENCE [LARGE SCALE GENOMIC DNA]</scope>
    <source>
        <strain evidence="6 7">PSC32</strain>
    </source>
</reference>
<keyword evidence="3" id="KW-0804">Transcription</keyword>
<proteinExistence type="predicted"/>
<dbReference type="PROSITE" id="PS01124">
    <property type="entry name" value="HTH_ARAC_FAMILY_2"/>
    <property type="match status" value="1"/>
</dbReference>